<dbReference type="NCBIfam" id="TIGR00348">
    <property type="entry name" value="hsdR"/>
    <property type="match status" value="1"/>
</dbReference>
<evidence type="ECO:0000256" key="8">
    <source>
        <dbReference type="ARBA" id="ARBA00022801"/>
    </source>
</evidence>
<accession>A0ABU2BDB9</accession>
<dbReference type="InterPro" id="IPR027417">
    <property type="entry name" value="P-loop_NTPase"/>
</dbReference>
<evidence type="ECO:0000313" key="13">
    <source>
        <dbReference type="EMBL" id="MDR7356261.1"/>
    </source>
</evidence>
<dbReference type="EC" id="3.1.21.3" evidence="11"/>
<evidence type="ECO:0000313" key="14">
    <source>
        <dbReference type="Proteomes" id="UP001183619"/>
    </source>
</evidence>
<dbReference type="PANTHER" id="PTHR30195:SF15">
    <property type="entry name" value="TYPE I RESTRICTION ENZYME HINDI ENDONUCLEASE SUBUNIT"/>
    <property type="match status" value="1"/>
</dbReference>
<evidence type="ECO:0000256" key="4">
    <source>
        <dbReference type="ARBA" id="ARBA00022722"/>
    </source>
</evidence>
<dbReference type="InterPro" id="IPR021810">
    <property type="entry name" value="T1RH-like_C"/>
</dbReference>
<dbReference type="InterPro" id="IPR040980">
    <property type="entry name" value="SWI2_SNF2"/>
</dbReference>
<gene>
    <name evidence="13" type="ORF">J2S37_002799</name>
</gene>
<dbReference type="SUPFAM" id="SSF52540">
    <property type="entry name" value="P-loop containing nucleoside triphosphate hydrolases"/>
    <property type="match status" value="2"/>
</dbReference>
<comment type="catalytic activity">
    <reaction evidence="1 11">
        <text>Endonucleolytic cleavage of DNA to give random double-stranded fragments with terminal 5'-phosphates, ATP is simultaneously hydrolyzed.</text>
        <dbReference type="EC" id="3.1.21.3"/>
    </reaction>
</comment>
<feature type="domain" description="Helicase ATP-binding" evidence="12">
    <location>
        <begin position="250"/>
        <end position="431"/>
    </location>
</feature>
<evidence type="ECO:0000259" key="12">
    <source>
        <dbReference type="PROSITE" id="PS51192"/>
    </source>
</evidence>
<dbReference type="Pfam" id="PF18766">
    <property type="entry name" value="SWI2_SNF2"/>
    <property type="match status" value="1"/>
</dbReference>
<dbReference type="Pfam" id="PF11867">
    <property type="entry name" value="T1RH-like_C"/>
    <property type="match status" value="1"/>
</dbReference>
<keyword evidence="6 11" id="KW-0680">Restriction system</keyword>
<comment type="similarity">
    <text evidence="2 11">Belongs to the HsdR family.</text>
</comment>
<dbReference type="CDD" id="cd22332">
    <property type="entry name" value="HsdR_N"/>
    <property type="match status" value="1"/>
</dbReference>
<dbReference type="Pfam" id="PF04313">
    <property type="entry name" value="HSDR_N"/>
    <property type="match status" value="1"/>
</dbReference>
<reference evidence="13 14" key="1">
    <citation type="submission" date="2023-07" db="EMBL/GenBank/DDBJ databases">
        <title>Sequencing the genomes of 1000 actinobacteria strains.</title>
        <authorList>
            <person name="Klenk H.-P."/>
        </authorList>
    </citation>
    <scope>NUCLEOTIDE SEQUENCE [LARGE SCALE GENOMIC DNA]</scope>
    <source>
        <strain evidence="13 14">DSM 44508</strain>
    </source>
</reference>
<dbReference type="Proteomes" id="UP001183619">
    <property type="component" value="Unassembled WGS sequence"/>
</dbReference>
<dbReference type="InterPro" id="IPR051268">
    <property type="entry name" value="Type-I_R_enzyme_R_subunit"/>
</dbReference>
<organism evidence="13 14">
    <name type="scientific">Corynebacterium felinum</name>
    <dbReference type="NCBI Taxonomy" id="131318"/>
    <lineage>
        <taxon>Bacteria</taxon>
        <taxon>Bacillati</taxon>
        <taxon>Actinomycetota</taxon>
        <taxon>Actinomycetes</taxon>
        <taxon>Mycobacteriales</taxon>
        <taxon>Corynebacteriaceae</taxon>
        <taxon>Corynebacterium</taxon>
    </lineage>
</organism>
<evidence type="ECO:0000256" key="2">
    <source>
        <dbReference type="ARBA" id="ARBA00008598"/>
    </source>
</evidence>
<sequence length="1001" mass="113036">MILWDRLREAAARINPRVSRRQIEQAIVKLQRAESQSLIDENLRVHDLLTKGISVEKRERDGRLSYEHVWFIDFGNPDNNDWAAINQFTIIENKNRRPDVLVYVNGLPLALLELKNPVTENATLRSAWNQIQTYRRDIPSVFITNVMTVISDGTSAAMSSFSGAFEHYAPWKTIDGRDVVTNRPALEVLIKGVFNKQRFLDLFLNFTVFSEETVTDKKTKEKSLVLIKRIAKYHQYWAVNAAIESTVMAAGPDGDRRGGVVWHTQGSGKSFEMVFYAAKIMRDPRMANPTLVFITDRNDLDDQLFAEVFAPAKILPEVPVQAESREDLREKLKRRSGGIIFTTLQKFAPPLDEEKNFQLSGRSNVIVVADEAHRSQYGLKQKLDKDGKLKSGLAKHMRDVLPQATFLGFTGTPIESGDKSTRFVFGDYIDVYDLTRAVEDGATVKIFYESRLARVALSEDEYASLDMLADEITEQVEEAEASAAKSRWSRLEAIVGADERLNLVAEDIIQHWEKRKETMVGKAMIVTMSRRIAVELYNKIVALRPQWHSDDHMKGKLKVIMTGSAADPEIFQPHILNKDQQRDIKARAKDPEDELELVIVRDMWLTGFDAPSLNTMYVDKTMKGAGLMQAIARVNRKFRDKPGGLIVDYIGLFSNLQEALGEYSPSDQSQVGVPIEQLLDVMLEKYDVVRGIVHGVKFNSSPDLSPSERLGEYAKVLDYVMDDPDRTKRYLDQVLALVKVFALVGGQPQAQRISNDVRLFTDVRSALLKIQSPGSGSGGLGSVEVDTALSQLINEAVTADKVVDIYEMAGVTTPEISLLSDEFLDSLAVKEKPNLQMGLLRRLLNDEIKTISRENIVQGRKFSEQLEEAVNRYTNRSLSTAEIVAELVRLAKEVRDEYRRCEEMELSYAEVAIYDALAHHDTAVLEMGDETLKKITIDLVHAVRGSVTIDWNVKKSVQSEMRSKIKRLLAKYDYPPDQEEIAVELVIAQAELWANTVSLTE</sequence>
<dbReference type="InterPro" id="IPR055180">
    <property type="entry name" value="HsdR_RecA-like_helicase_dom_2"/>
</dbReference>
<keyword evidence="14" id="KW-1185">Reference proteome</keyword>
<evidence type="ECO:0000256" key="9">
    <source>
        <dbReference type="ARBA" id="ARBA00022840"/>
    </source>
</evidence>
<evidence type="ECO:0000256" key="5">
    <source>
        <dbReference type="ARBA" id="ARBA00022741"/>
    </source>
</evidence>
<comment type="subunit">
    <text evidence="3 11">The type I restriction/modification system is composed of three polypeptides R, M and S.</text>
</comment>
<evidence type="ECO:0000256" key="7">
    <source>
        <dbReference type="ARBA" id="ARBA00022759"/>
    </source>
</evidence>
<keyword evidence="10 11" id="KW-0238">DNA-binding</keyword>
<dbReference type="CDD" id="cd18800">
    <property type="entry name" value="SF2_C_EcoR124I-like"/>
    <property type="match status" value="1"/>
</dbReference>
<keyword evidence="4" id="KW-0540">Nuclease</keyword>
<name>A0ABU2BDB9_9CORY</name>
<dbReference type="InterPro" id="IPR004473">
    <property type="entry name" value="Restrct_endonuc_typeI_HsdR"/>
</dbReference>
<dbReference type="Gene3D" id="3.90.1570.50">
    <property type="match status" value="1"/>
</dbReference>
<evidence type="ECO:0000256" key="10">
    <source>
        <dbReference type="ARBA" id="ARBA00023125"/>
    </source>
</evidence>
<keyword evidence="8 11" id="KW-0378">Hydrolase</keyword>
<dbReference type="PROSITE" id="PS51192">
    <property type="entry name" value="HELICASE_ATP_BIND_1"/>
    <property type="match status" value="1"/>
</dbReference>
<proteinExistence type="inferred from homology"/>
<dbReference type="GO" id="GO:0009035">
    <property type="term" value="F:type I site-specific deoxyribonuclease activity"/>
    <property type="evidence" value="ECO:0007669"/>
    <property type="project" value="UniProtKB-EC"/>
</dbReference>
<evidence type="ECO:0000256" key="11">
    <source>
        <dbReference type="RuleBase" id="RU364115"/>
    </source>
</evidence>
<dbReference type="InterPro" id="IPR014001">
    <property type="entry name" value="Helicase_ATP-bd"/>
</dbReference>
<evidence type="ECO:0000256" key="3">
    <source>
        <dbReference type="ARBA" id="ARBA00011296"/>
    </source>
</evidence>
<dbReference type="Pfam" id="PF22679">
    <property type="entry name" value="T1R_D3-like"/>
    <property type="match status" value="1"/>
</dbReference>
<dbReference type="EMBL" id="JAVDYF010000001">
    <property type="protein sequence ID" value="MDR7356261.1"/>
    <property type="molecule type" value="Genomic_DNA"/>
</dbReference>
<evidence type="ECO:0000256" key="6">
    <source>
        <dbReference type="ARBA" id="ARBA00022747"/>
    </source>
</evidence>
<dbReference type="SMART" id="SM00487">
    <property type="entry name" value="DEXDc"/>
    <property type="match status" value="1"/>
</dbReference>
<comment type="caution">
    <text evidence="13">The sequence shown here is derived from an EMBL/GenBank/DDBJ whole genome shotgun (WGS) entry which is preliminary data.</text>
</comment>
<protein>
    <recommendedName>
        <fullName evidence="11">Type I restriction enzyme endonuclease subunit</fullName>
        <shortName evidence="11">R protein</shortName>
        <ecNumber evidence="11">3.1.21.3</ecNumber>
    </recommendedName>
</protein>
<keyword evidence="7" id="KW-0255">Endonuclease</keyword>
<dbReference type="CDD" id="cd18030">
    <property type="entry name" value="DEXHc_RE_I_HsdR"/>
    <property type="match status" value="1"/>
</dbReference>
<dbReference type="PANTHER" id="PTHR30195">
    <property type="entry name" value="TYPE I SITE-SPECIFIC DEOXYRIBONUCLEASE PROTEIN SUBUNIT M AND R"/>
    <property type="match status" value="1"/>
</dbReference>
<dbReference type="Gene3D" id="3.40.50.300">
    <property type="entry name" value="P-loop containing nucleotide triphosphate hydrolases"/>
    <property type="match status" value="3"/>
</dbReference>
<keyword evidence="5 11" id="KW-0547">Nucleotide-binding</keyword>
<dbReference type="InterPro" id="IPR007409">
    <property type="entry name" value="Restrct_endonuc_type1_HsdR_N"/>
</dbReference>
<comment type="function">
    <text evidence="11">Subunit R is required for both nuclease and ATPase activities, but not for modification.</text>
</comment>
<keyword evidence="9 11" id="KW-0067">ATP-binding</keyword>
<evidence type="ECO:0000256" key="1">
    <source>
        <dbReference type="ARBA" id="ARBA00000851"/>
    </source>
</evidence>